<feature type="non-terminal residue" evidence="2">
    <location>
        <position position="1"/>
    </location>
</feature>
<feature type="compositionally biased region" description="Low complexity" evidence="1">
    <location>
        <begin position="284"/>
        <end position="294"/>
    </location>
</feature>
<dbReference type="EC" id="3.6.4.13" evidence="2"/>
<dbReference type="GO" id="GO:0016787">
    <property type="term" value="F:hydrolase activity"/>
    <property type="evidence" value="ECO:0007669"/>
    <property type="project" value="UniProtKB-KW"/>
</dbReference>
<organism evidence="2">
    <name type="scientific">uncultured Nocardioides sp</name>
    <dbReference type="NCBI Taxonomy" id="198441"/>
    <lineage>
        <taxon>Bacteria</taxon>
        <taxon>Bacillati</taxon>
        <taxon>Actinomycetota</taxon>
        <taxon>Actinomycetes</taxon>
        <taxon>Propionibacteriales</taxon>
        <taxon>Nocardioidaceae</taxon>
        <taxon>Nocardioides</taxon>
        <taxon>environmental samples</taxon>
    </lineage>
</organism>
<evidence type="ECO:0000313" key="2">
    <source>
        <dbReference type="EMBL" id="CAA9406009.1"/>
    </source>
</evidence>
<feature type="compositionally biased region" description="Basic residues" evidence="1">
    <location>
        <begin position="116"/>
        <end position="132"/>
    </location>
</feature>
<gene>
    <name evidence="2" type="ORF">AVDCRST_MAG60-2371</name>
</gene>
<keyword evidence="2" id="KW-0547">Nucleotide-binding</keyword>
<feature type="compositionally biased region" description="Basic and acidic residues" evidence="1">
    <location>
        <begin position="351"/>
        <end position="367"/>
    </location>
</feature>
<feature type="compositionally biased region" description="Basic residues" evidence="1">
    <location>
        <begin position="496"/>
        <end position="506"/>
    </location>
</feature>
<keyword evidence="2" id="KW-0067">ATP-binding</keyword>
<protein>
    <submittedName>
        <fullName evidence="2">DEAD-box ATP-dependent RNA helicase DeaD ( CshA)</fullName>
        <ecNumber evidence="2">3.6.4.13</ecNumber>
    </submittedName>
</protein>
<accession>A0A6J4P4F5</accession>
<keyword evidence="2" id="KW-0378">Hydrolase</keyword>
<feature type="compositionally biased region" description="Basic residues" evidence="1">
    <location>
        <begin position="380"/>
        <end position="399"/>
    </location>
</feature>
<feature type="compositionally biased region" description="Basic and acidic residues" evidence="1">
    <location>
        <begin position="235"/>
        <end position="281"/>
    </location>
</feature>
<dbReference type="AlphaFoldDB" id="A0A6J4P4F5"/>
<feature type="compositionally biased region" description="Basic and acidic residues" evidence="1">
    <location>
        <begin position="203"/>
        <end position="215"/>
    </location>
</feature>
<feature type="compositionally biased region" description="Low complexity" evidence="1">
    <location>
        <begin position="520"/>
        <end position="533"/>
    </location>
</feature>
<sequence length="567" mass="63942">GRTICRRTDDLRRPRARTRGAEGARQRRLRDPDADPGADDPAAARGPPRRRPRPDRHRQDRGVRAADPLPPRPLPEGAAGAGPGPDARAGAAGLRGVREVRRPPQGRPRAADLRRPGVRRAALRAAPRRARGRRDPGPDHGPPGEGHPRPLPAALPRARRGRRDAEDGLRRGRRDDPRGDPGRQARRAVLRHDAGADPSHLQEVPRRPGRDHRQEQDDDLVQHHPALPRRVLPPEGRRPDADPRGGELRGDDRLRPHQERDRAARREAARPRVLGHGDQRRRAPAGARAHGQPAEVRQARHPRRHRRRRPRARRRADQPRHQLRHPHRHRVLRPPDRPDRPGRPHGRLHRVRDAARAPPAPRDREGDPSAADADADAVGRRHQLHPAHPLRRRHHRRAGRAGPDLLLPRRRLPLRRGARRPRGRRRGRPGRRHARRRAPPAGGEGRACRDLPGGASRSVRRRRWRAAAPGTQRRADGDVPPRRRQAAPRRAAPDRRRARQRGRPVARRLRLHLHQARLLARRAAGEPAEGDPGAPRRHPDLRAAHLDPAGLGPEPALRRLQGQEPPL</sequence>
<feature type="compositionally biased region" description="Basic residues" evidence="1">
    <location>
        <begin position="299"/>
        <end position="314"/>
    </location>
</feature>
<feature type="region of interest" description="Disordered" evidence="1">
    <location>
        <begin position="520"/>
        <end position="567"/>
    </location>
</feature>
<feature type="compositionally biased region" description="Basic residues" evidence="1">
    <location>
        <begin position="408"/>
        <end position="438"/>
    </location>
</feature>
<keyword evidence="2" id="KW-0347">Helicase</keyword>
<feature type="region of interest" description="Disordered" evidence="1">
    <location>
        <begin position="1"/>
        <end position="506"/>
    </location>
</feature>
<reference evidence="2" key="1">
    <citation type="submission" date="2020-02" db="EMBL/GenBank/DDBJ databases">
        <authorList>
            <person name="Meier V. D."/>
        </authorList>
    </citation>
    <scope>NUCLEOTIDE SEQUENCE</scope>
    <source>
        <strain evidence="2">AVDCRST_MAG60</strain>
    </source>
</reference>
<feature type="compositionally biased region" description="Basic and acidic residues" evidence="1">
    <location>
        <begin position="163"/>
        <end position="183"/>
    </location>
</feature>
<name>A0A6J4P4F5_9ACTN</name>
<feature type="compositionally biased region" description="Basic and acidic residues" evidence="1">
    <location>
        <begin position="1"/>
        <end position="33"/>
    </location>
</feature>
<feature type="compositionally biased region" description="Basic and acidic residues" evidence="1">
    <location>
        <begin position="333"/>
        <end position="342"/>
    </location>
</feature>
<dbReference type="EMBL" id="CADCUN010000256">
    <property type="protein sequence ID" value="CAA9406009.1"/>
    <property type="molecule type" value="Genomic_DNA"/>
</dbReference>
<feature type="compositionally biased region" description="Low complexity" evidence="1">
    <location>
        <begin position="84"/>
        <end position="95"/>
    </location>
</feature>
<dbReference type="GO" id="GO:0003724">
    <property type="term" value="F:RNA helicase activity"/>
    <property type="evidence" value="ECO:0007669"/>
    <property type="project" value="UniProtKB-EC"/>
</dbReference>
<feature type="compositionally biased region" description="Basic residues" evidence="1">
    <location>
        <begin position="47"/>
        <end position="56"/>
    </location>
</feature>
<feature type="compositionally biased region" description="Basic residues" evidence="1">
    <location>
        <begin position="321"/>
        <end position="332"/>
    </location>
</feature>
<evidence type="ECO:0000256" key="1">
    <source>
        <dbReference type="SAM" id="MobiDB-lite"/>
    </source>
</evidence>
<feature type="non-terminal residue" evidence="2">
    <location>
        <position position="567"/>
    </location>
</feature>
<proteinExistence type="predicted"/>